<dbReference type="InterPro" id="IPR010520">
    <property type="entry name" value="FrsA-like"/>
</dbReference>
<keyword evidence="1 2" id="KW-0378">Hydrolase</keyword>
<feature type="non-terminal residue" evidence="2">
    <location>
        <position position="276"/>
    </location>
</feature>
<dbReference type="AlphaFoldDB" id="A0A537JT28"/>
<organism evidence="2 3">
    <name type="scientific">Candidatus Segetimicrobium genomatis</name>
    <dbReference type="NCBI Taxonomy" id="2569760"/>
    <lineage>
        <taxon>Bacteria</taxon>
        <taxon>Bacillati</taxon>
        <taxon>Candidatus Sysuimicrobiota</taxon>
        <taxon>Candidatus Sysuimicrobiia</taxon>
        <taxon>Candidatus Sysuimicrobiales</taxon>
        <taxon>Candidatus Segetimicrobiaceae</taxon>
        <taxon>Candidatus Segetimicrobium</taxon>
    </lineage>
</organism>
<dbReference type="InterPro" id="IPR029058">
    <property type="entry name" value="AB_hydrolase_fold"/>
</dbReference>
<gene>
    <name evidence="2" type="ORF">E6H00_17740</name>
</gene>
<evidence type="ECO:0000313" key="3">
    <source>
        <dbReference type="Proteomes" id="UP000318509"/>
    </source>
</evidence>
<evidence type="ECO:0000256" key="1">
    <source>
        <dbReference type="ARBA" id="ARBA00022801"/>
    </source>
</evidence>
<sequence length="276" mass="31169">MAVADPTLTRVVRSWQPRFLANGIDPNDYQRTVSGLAAWEEWYAAWMRLGGEHEHLAEDASRDGRAMTAGEAYYRAALAYHFAVFSWVHNLAEYDAGHRKRVDCYRKALPFLDPPGERVEFPLETIRIPAYLRKPRGPARPPVVLFLSGLDSAKEEHATFEAFFLRRGLATLTLDGPGQGETWYQMKMRVDFEVTASSAIDYLLSRRDVDGTRVGVCGVSLGGYLAPRCAAFERRLRAVASCGGLHSLEERRLHEGIHLARWLHIWGARDPTDLLE</sequence>
<proteinExistence type="predicted"/>
<dbReference type="PANTHER" id="PTHR22946:SF12">
    <property type="entry name" value="CONIDIAL PIGMENT BIOSYNTHESIS PROTEIN AYG1 (AFU_ORTHOLOGUE AFUA_2G17550)"/>
    <property type="match status" value="1"/>
</dbReference>
<comment type="caution">
    <text evidence="2">The sequence shown here is derived from an EMBL/GenBank/DDBJ whole genome shotgun (WGS) entry which is preliminary data.</text>
</comment>
<dbReference type="Gene3D" id="1.20.1440.110">
    <property type="entry name" value="acylaminoacyl peptidase"/>
    <property type="match status" value="1"/>
</dbReference>
<protein>
    <submittedName>
        <fullName evidence="2">Alpha/beta hydrolase</fullName>
    </submittedName>
</protein>
<dbReference type="PANTHER" id="PTHR22946">
    <property type="entry name" value="DIENELACTONE HYDROLASE DOMAIN-CONTAINING PROTEIN-RELATED"/>
    <property type="match status" value="1"/>
</dbReference>
<dbReference type="GO" id="GO:0016787">
    <property type="term" value="F:hydrolase activity"/>
    <property type="evidence" value="ECO:0007669"/>
    <property type="project" value="UniProtKB-KW"/>
</dbReference>
<accession>A0A537JT28</accession>
<name>A0A537JT28_9BACT</name>
<evidence type="ECO:0000313" key="2">
    <source>
        <dbReference type="EMBL" id="TMI86685.1"/>
    </source>
</evidence>
<dbReference type="Gene3D" id="3.40.50.1820">
    <property type="entry name" value="alpha/beta hydrolase"/>
    <property type="match status" value="1"/>
</dbReference>
<dbReference type="InterPro" id="IPR050261">
    <property type="entry name" value="FrsA_esterase"/>
</dbReference>
<reference evidence="2 3" key="1">
    <citation type="journal article" date="2019" name="Nat. Microbiol.">
        <title>Mediterranean grassland soil C-N compound turnover is dependent on rainfall and depth, and is mediated by genomically divergent microorganisms.</title>
        <authorList>
            <person name="Diamond S."/>
            <person name="Andeer P.F."/>
            <person name="Li Z."/>
            <person name="Crits-Christoph A."/>
            <person name="Burstein D."/>
            <person name="Anantharaman K."/>
            <person name="Lane K.R."/>
            <person name="Thomas B.C."/>
            <person name="Pan C."/>
            <person name="Northen T.R."/>
            <person name="Banfield J.F."/>
        </authorList>
    </citation>
    <scope>NUCLEOTIDE SEQUENCE [LARGE SCALE GENOMIC DNA]</scope>
    <source>
        <strain evidence="2">NP_3</strain>
    </source>
</reference>
<dbReference type="Pfam" id="PF06500">
    <property type="entry name" value="FrsA-like"/>
    <property type="match status" value="1"/>
</dbReference>
<dbReference type="Proteomes" id="UP000318509">
    <property type="component" value="Unassembled WGS sequence"/>
</dbReference>
<dbReference type="EMBL" id="VBAK01000188">
    <property type="protein sequence ID" value="TMI86685.1"/>
    <property type="molecule type" value="Genomic_DNA"/>
</dbReference>
<dbReference type="SUPFAM" id="SSF53474">
    <property type="entry name" value="alpha/beta-Hydrolases"/>
    <property type="match status" value="1"/>
</dbReference>